<comment type="caution">
    <text evidence="3">The sequence shown here is derived from an EMBL/GenBank/DDBJ whole genome shotgun (WGS) entry which is preliminary data.</text>
</comment>
<proteinExistence type="predicted"/>
<dbReference type="PANTHER" id="PTHR30373">
    <property type="entry name" value="UPF0603 PROTEIN YGCG"/>
    <property type="match status" value="1"/>
</dbReference>
<dbReference type="RefSeq" id="WP_339965222.1">
    <property type="nucleotide sequence ID" value="NZ_JBBHJY010000001.1"/>
</dbReference>
<sequence length="227" mass="24991">MAKQIQLTEADRHRVAEAVRAAESGTAGEIVTIITDRSDTYHDVALVWSAVAAVLALVALAIAPDFYLGLWDRFIGGWTLEWTPRQLFELAAVVAALKFGATWLILLWKPLRLWLTPRPIRNARVRARAVTCFKVGAERRTHGRTGILIYLSMAEHRAEIVADEAITGQVNPEVWGHAMASMIAEIAKGNTADGLIAAAREVGVVLAEHFPRAENDVNELPDRLIEV</sequence>
<feature type="transmembrane region" description="Helical" evidence="1">
    <location>
        <begin position="45"/>
        <end position="67"/>
    </location>
</feature>
<dbReference type="Gene3D" id="3.10.310.50">
    <property type="match status" value="1"/>
</dbReference>
<feature type="transmembrane region" description="Helical" evidence="1">
    <location>
        <begin position="87"/>
        <end position="108"/>
    </location>
</feature>
<keyword evidence="1" id="KW-0472">Membrane</keyword>
<keyword evidence="4" id="KW-1185">Reference proteome</keyword>
<gene>
    <name evidence="3" type="ORF">WG900_05100</name>
</gene>
<keyword evidence="1" id="KW-1133">Transmembrane helix</keyword>
<reference evidence="3 4" key="1">
    <citation type="submission" date="2024-03" db="EMBL/GenBank/DDBJ databases">
        <authorList>
            <person name="Jo J.-H."/>
        </authorList>
    </citation>
    <scope>NUCLEOTIDE SEQUENCE [LARGE SCALE GENOMIC DNA]</scope>
    <source>
        <strain evidence="3 4">AS3R-12</strain>
    </source>
</reference>
<evidence type="ECO:0000256" key="1">
    <source>
        <dbReference type="SAM" id="Phobius"/>
    </source>
</evidence>
<dbReference type="EMBL" id="JBBHJY010000001">
    <property type="protein sequence ID" value="MEJ6009291.1"/>
    <property type="molecule type" value="Genomic_DNA"/>
</dbReference>
<accession>A0ABU8S6V3</accession>
<evidence type="ECO:0000313" key="3">
    <source>
        <dbReference type="EMBL" id="MEJ6009291.1"/>
    </source>
</evidence>
<protein>
    <recommendedName>
        <fullName evidence="2">TPM domain-containing protein</fullName>
    </recommendedName>
</protein>
<evidence type="ECO:0000259" key="2">
    <source>
        <dbReference type="Pfam" id="PF04536"/>
    </source>
</evidence>
<dbReference type="Pfam" id="PF04536">
    <property type="entry name" value="TPM_phosphatase"/>
    <property type="match status" value="1"/>
</dbReference>
<keyword evidence="1" id="KW-0812">Transmembrane</keyword>
<evidence type="ECO:0000313" key="4">
    <source>
        <dbReference type="Proteomes" id="UP001379235"/>
    </source>
</evidence>
<feature type="domain" description="TPM" evidence="2">
    <location>
        <begin position="142"/>
        <end position="203"/>
    </location>
</feature>
<organism evidence="3 4">
    <name type="scientific">Novosphingobium aquae</name>
    <dbReference type="NCBI Taxonomy" id="3133435"/>
    <lineage>
        <taxon>Bacteria</taxon>
        <taxon>Pseudomonadati</taxon>
        <taxon>Pseudomonadota</taxon>
        <taxon>Alphaproteobacteria</taxon>
        <taxon>Sphingomonadales</taxon>
        <taxon>Sphingomonadaceae</taxon>
        <taxon>Novosphingobium</taxon>
    </lineage>
</organism>
<dbReference type="Proteomes" id="UP001379235">
    <property type="component" value="Unassembled WGS sequence"/>
</dbReference>
<dbReference type="PANTHER" id="PTHR30373:SF8">
    <property type="entry name" value="BLL7265 PROTEIN"/>
    <property type="match status" value="1"/>
</dbReference>
<name>A0ABU8S6V3_9SPHN</name>
<dbReference type="InterPro" id="IPR007621">
    <property type="entry name" value="TPM_dom"/>
</dbReference>